<dbReference type="STRING" id="67344.SAMN05216505_112191"/>
<dbReference type="AlphaFoldDB" id="A0A1G6Y5S9"/>
<evidence type="ECO:0000313" key="2">
    <source>
        <dbReference type="Proteomes" id="UP000182100"/>
    </source>
</evidence>
<protein>
    <submittedName>
        <fullName evidence="1">Uncharacterized protein</fullName>
    </submittedName>
</protein>
<organism evidence="1 2">
    <name type="scientific">Streptomyces prasinopilosus</name>
    <dbReference type="NCBI Taxonomy" id="67344"/>
    <lineage>
        <taxon>Bacteria</taxon>
        <taxon>Bacillati</taxon>
        <taxon>Actinomycetota</taxon>
        <taxon>Actinomycetes</taxon>
        <taxon>Kitasatosporales</taxon>
        <taxon>Streptomycetaceae</taxon>
        <taxon>Streptomyces</taxon>
    </lineage>
</organism>
<proteinExistence type="predicted"/>
<name>A0A1G6Y5S9_9ACTN</name>
<dbReference type="Proteomes" id="UP000182100">
    <property type="component" value="Unassembled WGS sequence"/>
</dbReference>
<sequence length="171" mass="18683">MSDTLDPRSVVHQILADYRQMAARHHIALKEHCGIEGVVDGEFDEYEETRRITALEADEKLETFIQLLTDAFGLPDDRPVTVLGANTAQFQVTPGRLDDNARAAFTQGQCHALAHAVAEVTGWQTVVLAERECADGYDTCGMGNAVADGLCICQLSHVAAVRPRDGHLIVR</sequence>
<keyword evidence="2" id="KW-1185">Reference proteome</keyword>
<dbReference type="RefSeq" id="WP_055571514.1">
    <property type="nucleotide sequence ID" value="NZ_FMZK01000012.1"/>
</dbReference>
<evidence type="ECO:0000313" key="1">
    <source>
        <dbReference type="EMBL" id="SDD84936.1"/>
    </source>
</evidence>
<gene>
    <name evidence="1" type="ORF">SAMN05216505_112191</name>
</gene>
<dbReference type="EMBL" id="FMZK01000012">
    <property type="protein sequence ID" value="SDD84936.1"/>
    <property type="molecule type" value="Genomic_DNA"/>
</dbReference>
<reference evidence="2" key="1">
    <citation type="submission" date="2016-10" db="EMBL/GenBank/DDBJ databases">
        <authorList>
            <person name="Varghese N."/>
            <person name="Submissions S."/>
        </authorList>
    </citation>
    <scope>NUCLEOTIDE SEQUENCE [LARGE SCALE GENOMIC DNA]</scope>
    <source>
        <strain evidence="2">CGMCC 4.3504</strain>
    </source>
</reference>
<accession>A0A1G6Y5S9</accession>